<comment type="caution">
    <text evidence="2">The sequence shown here is derived from an EMBL/GenBank/DDBJ whole genome shotgun (WGS) entry which is preliminary data.</text>
</comment>
<name>A0A1V1P0F5_9BACT</name>
<dbReference type="InterPro" id="IPR016151">
    <property type="entry name" value="DNA_mismatch_repair_MutS_N"/>
</dbReference>
<sequence>SISAAFESVYHAYMDCRKGKRGTINAIQFEFNMIDHLFQLALDIQKGAYRPSRSVCFRGQVAFFQSRFPNCISFIQVGRYFEIFNAQAQWMHQAFRLRLRQGVRKTLFMVGFPMRWKDNYIEKILATGTGVIIVMEAGHGPFLRKRAISEIILPDGGGIHV</sequence>
<dbReference type="Gene3D" id="3.40.1170.10">
    <property type="entry name" value="DNA repair protein MutS, domain I"/>
    <property type="match status" value="1"/>
</dbReference>
<dbReference type="Pfam" id="PF01624">
    <property type="entry name" value="MutS_I"/>
    <property type="match status" value="1"/>
</dbReference>
<gene>
    <name evidence="2" type="ORF">OMM_10695</name>
</gene>
<dbReference type="InterPro" id="IPR007695">
    <property type="entry name" value="DNA_mismatch_repair_MutS-lik_N"/>
</dbReference>
<proteinExistence type="predicted"/>
<evidence type="ECO:0000259" key="1">
    <source>
        <dbReference type="Pfam" id="PF01624"/>
    </source>
</evidence>
<feature type="non-terminal residue" evidence="2">
    <location>
        <position position="1"/>
    </location>
</feature>
<evidence type="ECO:0000313" key="2">
    <source>
        <dbReference type="EMBL" id="ETR68274.1"/>
    </source>
</evidence>
<dbReference type="GO" id="GO:0005524">
    <property type="term" value="F:ATP binding"/>
    <property type="evidence" value="ECO:0007669"/>
    <property type="project" value="InterPro"/>
</dbReference>
<dbReference type="Proteomes" id="UP000189670">
    <property type="component" value="Unassembled WGS sequence"/>
</dbReference>
<organism evidence="2 3">
    <name type="scientific">Candidatus Magnetoglobus multicellularis str. Araruama</name>
    <dbReference type="NCBI Taxonomy" id="890399"/>
    <lineage>
        <taxon>Bacteria</taxon>
        <taxon>Pseudomonadati</taxon>
        <taxon>Thermodesulfobacteriota</taxon>
        <taxon>Desulfobacteria</taxon>
        <taxon>Desulfobacterales</taxon>
        <taxon>Desulfobacteraceae</taxon>
        <taxon>Candidatus Magnetoglobus</taxon>
    </lineage>
</organism>
<accession>A0A1V1P0F5</accession>
<reference evidence="3" key="1">
    <citation type="submission" date="2012-11" db="EMBL/GenBank/DDBJ databases">
        <authorList>
            <person name="Lucero-Rivera Y.E."/>
            <person name="Tovar-Ramirez D."/>
        </authorList>
    </citation>
    <scope>NUCLEOTIDE SEQUENCE [LARGE SCALE GENOMIC DNA]</scope>
    <source>
        <strain evidence="3">Araruama</strain>
    </source>
</reference>
<dbReference type="EMBL" id="ATBP01001011">
    <property type="protein sequence ID" value="ETR68274.1"/>
    <property type="molecule type" value="Genomic_DNA"/>
</dbReference>
<dbReference type="AlphaFoldDB" id="A0A1V1P0F5"/>
<protein>
    <recommendedName>
        <fullName evidence="1">DNA mismatch repair protein MutS-like N-terminal domain-containing protein</fullName>
    </recommendedName>
</protein>
<feature type="domain" description="DNA mismatch repair protein MutS-like N-terminal" evidence="1">
    <location>
        <begin position="60"/>
        <end position="136"/>
    </location>
</feature>
<evidence type="ECO:0000313" key="3">
    <source>
        <dbReference type="Proteomes" id="UP000189670"/>
    </source>
</evidence>
<dbReference type="GO" id="GO:0030983">
    <property type="term" value="F:mismatched DNA binding"/>
    <property type="evidence" value="ECO:0007669"/>
    <property type="project" value="InterPro"/>
</dbReference>
<dbReference type="SUPFAM" id="SSF55271">
    <property type="entry name" value="DNA repair protein MutS, domain I"/>
    <property type="match status" value="1"/>
</dbReference>
<dbReference type="GO" id="GO:0006298">
    <property type="term" value="P:mismatch repair"/>
    <property type="evidence" value="ECO:0007669"/>
    <property type="project" value="InterPro"/>
</dbReference>